<feature type="domain" description="Helicase C-terminal" evidence="4">
    <location>
        <begin position="580"/>
        <end position="734"/>
    </location>
</feature>
<evidence type="ECO:0000313" key="5">
    <source>
        <dbReference type="EMBL" id="SES91353.1"/>
    </source>
</evidence>
<keyword evidence="5" id="KW-0378">Hydrolase</keyword>
<keyword evidence="5" id="KW-0547">Nucleotide-binding</keyword>
<dbReference type="GO" id="GO:0005524">
    <property type="term" value="F:ATP binding"/>
    <property type="evidence" value="ECO:0007669"/>
    <property type="project" value="InterPro"/>
</dbReference>
<dbReference type="InterPro" id="IPR027417">
    <property type="entry name" value="P-loop_NTPase"/>
</dbReference>
<keyword evidence="5" id="KW-0347">Helicase</keyword>
<dbReference type="CDD" id="cd06529">
    <property type="entry name" value="S24_LexA-like"/>
    <property type="match status" value="1"/>
</dbReference>
<accession>A0A1I0AAW8</accession>
<keyword evidence="5" id="KW-0067">ATP-binding</keyword>
<dbReference type="InterPro" id="IPR019808">
    <property type="entry name" value="Histidine_triad_CS"/>
</dbReference>
<dbReference type="GO" id="GO:0016787">
    <property type="term" value="F:hydrolase activity"/>
    <property type="evidence" value="ECO:0007669"/>
    <property type="project" value="InterPro"/>
</dbReference>
<evidence type="ECO:0000259" key="4">
    <source>
        <dbReference type="PROSITE" id="PS51194"/>
    </source>
</evidence>
<dbReference type="Pfam" id="PF00271">
    <property type="entry name" value="Helicase_C"/>
    <property type="match status" value="1"/>
</dbReference>
<dbReference type="Gene3D" id="3.40.50.300">
    <property type="entry name" value="P-loop containing nucleotide triphosphate hydrolases"/>
    <property type="match status" value="2"/>
</dbReference>
<dbReference type="SUPFAM" id="SSF51306">
    <property type="entry name" value="LexA/Signal peptidase"/>
    <property type="match status" value="1"/>
</dbReference>
<dbReference type="Proteomes" id="UP000199181">
    <property type="component" value="Unassembled WGS sequence"/>
</dbReference>
<dbReference type="RefSeq" id="WP_093515473.1">
    <property type="nucleotide sequence ID" value="NZ_FOIJ01000001.1"/>
</dbReference>
<evidence type="ECO:0000259" key="2">
    <source>
        <dbReference type="PROSITE" id="PS51084"/>
    </source>
</evidence>
<dbReference type="PROSITE" id="PS51084">
    <property type="entry name" value="HIT_2"/>
    <property type="match status" value="1"/>
</dbReference>
<dbReference type="PROSITE" id="PS00892">
    <property type="entry name" value="HIT_1"/>
    <property type="match status" value="1"/>
</dbReference>
<dbReference type="SUPFAM" id="SSF56024">
    <property type="entry name" value="Phospholipase D/nuclease"/>
    <property type="match status" value="1"/>
</dbReference>
<keyword evidence="6" id="KW-1185">Reference proteome</keyword>
<dbReference type="PANTHER" id="PTHR47396:SF1">
    <property type="entry name" value="ATP-DEPENDENT HELICASE IRC3-RELATED"/>
    <property type="match status" value="1"/>
</dbReference>
<dbReference type="InterPro" id="IPR050742">
    <property type="entry name" value="Helicase_Restrict-Modif_Enz"/>
</dbReference>
<reference evidence="6" key="1">
    <citation type="submission" date="2016-10" db="EMBL/GenBank/DDBJ databases">
        <authorList>
            <person name="Varghese N."/>
            <person name="Submissions S."/>
        </authorList>
    </citation>
    <scope>NUCLEOTIDE SEQUENCE [LARGE SCALE GENOMIC DNA]</scope>
    <source>
        <strain evidence="6">DSM 16858</strain>
    </source>
</reference>
<dbReference type="InterPro" id="IPR039418">
    <property type="entry name" value="LexA-like"/>
</dbReference>
<dbReference type="InterPro" id="IPR015927">
    <property type="entry name" value="Peptidase_S24_S26A/B/C"/>
</dbReference>
<dbReference type="InterPro" id="IPR011146">
    <property type="entry name" value="HIT-like"/>
</dbReference>
<dbReference type="InterPro" id="IPR006935">
    <property type="entry name" value="Helicase/UvrB_N"/>
</dbReference>
<name>A0A1I0AAW8_9BACT</name>
<gene>
    <name evidence="5" type="ORF">SAMN05443639_101617</name>
</gene>
<dbReference type="Gene3D" id="2.10.109.10">
    <property type="entry name" value="Umud Fragment, subunit A"/>
    <property type="match status" value="1"/>
</dbReference>
<sequence length="1611" mass="177881">MTDASLPSSPFLALPPTAYIARNGLAFAIRDAYPVTPGHTLIIPFRHIATWFDATREEQNAILDLVDDIKRQLDSGVPHPGGTDRIPDGYNVGFNAGKAAGQAVMHLHVHVIPRYAGDVDDPHSSGVRHVIPEKGSYPRASADAPLAIGGESDPFARHVLRLFEQADEIAIIAAFVQQSGLRRIESALLRAIARGARVRLLTGDYLEITQAGALEQLLDWESALRVATDDEHGAPSALRGSLTTRIVETATLPGRTRAFHPKSWRFEHEHWGIAFVGSSNLSLSALDTGIEWNLGIYRKKEPETFARLCHAFEELWQNALPLSPAWISSYAERSRTQAPSLLPGEAEPEAFEPLPKPRDVQIEALAALRAARAAGRKRALVVLATGLGKTLLATLDYGQMREEIGHRPRLIFVAHRREILTQAATHYRRLAREYDPSLRIGWCTEGSDDLSADAVFASVSKLARAQMIERLHKQRFDYVVIDEVHHAAADSYRRILDALDAGFLLGLTATPERADDGDVFGLFDDFVAYRADISKGVSLGHLVPFAYHGVKDDIDYENIPWRNKRFDPEMLARAAQTEARMTALFRAWQAHPGTRTLVFCCSIEHAKFVRTWLRERGVRAEAVFTGPDSDERESALSKLRDGELDAVCSVDVFNEGVDVREIDRVVMLRPTESNVVFLQQLGRGLRAKEGKRSLTVIDFVGNHRIFLDRVRSLLSLTDASSSIERLRSFLQDGTLPELPAGCSVELELEAKLLLIRLFRVPAADAVERAYQELRLVRGERPTAGELLRSGHDPVHLIKHHRSWFEFVASQGDLMPEVAEVATRARTLLRDAEQTGMTKSFKMVLLDALLELDGLGPDGVALDALAARSWEVLTRSPELLAEVPDEDRPDGQLEGEKRWRAYWRLNLAEAWIVPKKTRQAELRLAGGRIFVDVDLRDAQRPVLASLLRELADYRHARYRRRLDAPEKGDAFTCKVLRNGSGDPILKLPPRDRGMIPEREHDVRLPDGAVWRFRFAKEFCNVARPPGVERNHLPDLMRSWFGPAAGAPGTSFQVRFSPSPDGLWVGPVTAQVIAFPGRRNAVAAYPDLRAAAGHAVVGHEDIEREFVALPLDNADDSLFAVRVAGDSMDGGNAPLRSGDWAVLRLVRGAAPSAVEGRIVLVEAPSEGVGVQYQLKRLLRREGAWRLVSDNPTGPSFPAREGMNVIARIERSFTPESLAPEVGTTIAEVDLARAFGLEELSARAGRYEGHLFGFIDRKGVLVSPTEVAMPGVNPRPGETAFVLALREPGTWRYLGVGRRQEDVREALFEIPEVDFETWRTLGEGRLASRTLPDEALSVAQRIVDALLSLPGSERVLTNAAGGLAFVRGRAVRGGLSIDGGPAGFKPRTVTLTDLAWVVVAARDIEVNGGVLDEARVNRFRYLEGTARGATRWIDTGWALAAYQAVSGRIGSLTAEPNPLYRVRDDGGNVLDASFRIERLNDQLTIIYESRGGTKGSASERNTQYAPGLEMLLARLAAMDAQITDVVVESGKTLELPIEQRKLAIEGESYPLRITDPVALRRKLGAAQAKVGRPEGAKGSGNSTRRIRLFLSGENLWRPGDWFARQLSGSRDTHE</sequence>
<dbReference type="CDD" id="cd18799">
    <property type="entry name" value="SF2_C_EcoAI-like"/>
    <property type="match status" value="1"/>
</dbReference>
<feature type="domain" description="Helicase ATP-binding" evidence="3">
    <location>
        <begin position="370"/>
        <end position="529"/>
    </location>
</feature>
<dbReference type="GO" id="GO:0004386">
    <property type="term" value="F:helicase activity"/>
    <property type="evidence" value="ECO:0007669"/>
    <property type="project" value="UniProtKB-KW"/>
</dbReference>
<dbReference type="Gene3D" id="3.30.870.10">
    <property type="entry name" value="Endonuclease Chain A"/>
    <property type="match status" value="1"/>
</dbReference>
<dbReference type="InterPro" id="IPR014001">
    <property type="entry name" value="Helicase_ATP-bd"/>
</dbReference>
<dbReference type="InterPro" id="IPR001650">
    <property type="entry name" value="Helicase_C-like"/>
</dbReference>
<dbReference type="SMART" id="SM00487">
    <property type="entry name" value="DEXDc"/>
    <property type="match status" value="1"/>
</dbReference>
<dbReference type="GO" id="GO:0003677">
    <property type="term" value="F:DNA binding"/>
    <property type="evidence" value="ECO:0007669"/>
    <property type="project" value="InterPro"/>
</dbReference>
<dbReference type="SUPFAM" id="SSF52540">
    <property type="entry name" value="P-loop containing nucleoside triphosphate hydrolases"/>
    <property type="match status" value="1"/>
</dbReference>
<evidence type="ECO:0000259" key="3">
    <source>
        <dbReference type="PROSITE" id="PS51192"/>
    </source>
</evidence>
<evidence type="ECO:0000313" key="6">
    <source>
        <dbReference type="Proteomes" id="UP000199181"/>
    </source>
</evidence>
<dbReference type="Pfam" id="PF00717">
    <property type="entry name" value="Peptidase_S24"/>
    <property type="match status" value="1"/>
</dbReference>
<dbReference type="SUPFAM" id="SSF54197">
    <property type="entry name" value="HIT-like"/>
    <property type="match status" value="1"/>
</dbReference>
<dbReference type="InterPro" id="IPR036286">
    <property type="entry name" value="LexA/Signal_pep-like_sf"/>
</dbReference>
<dbReference type="PROSITE" id="PS51194">
    <property type="entry name" value="HELICASE_CTER"/>
    <property type="match status" value="1"/>
</dbReference>
<evidence type="ECO:0000256" key="1">
    <source>
        <dbReference type="PROSITE-ProRule" id="PRU00464"/>
    </source>
</evidence>
<feature type="domain" description="HIT" evidence="2">
    <location>
        <begin position="6"/>
        <end position="121"/>
    </location>
</feature>
<dbReference type="GO" id="GO:0005829">
    <property type="term" value="C:cytosol"/>
    <property type="evidence" value="ECO:0007669"/>
    <property type="project" value="TreeGrafter"/>
</dbReference>
<dbReference type="EMBL" id="FOIJ01000001">
    <property type="protein sequence ID" value="SES91353.1"/>
    <property type="molecule type" value="Genomic_DNA"/>
</dbReference>
<dbReference type="SMART" id="SM00490">
    <property type="entry name" value="HELICc"/>
    <property type="match status" value="1"/>
</dbReference>
<organism evidence="5 6">
    <name type="scientific">Stigmatella erecta</name>
    <dbReference type="NCBI Taxonomy" id="83460"/>
    <lineage>
        <taxon>Bacteria</taxon>
        <taxon>Pseudomonadati</taxon>
        <taxon>Myxococcota</taxon>
        <taxon>Myxococcia</taxon>
        <taxon>Myxococcales</taxon>
        <taxon>Cystobacterineae</taxon>
        <taxon>Archangiaceae</taxon>
        <taxon>Stigmatella</taxon>
    </lineage>
</organism>
<dbReference type="Pfam" id="PF04851">
    <property type="entry name" value="ResIII"/>
    <property type="match status" value="1"/>
</dbReference>
<dbReference type="PANTHER" id="PTHR47396">
    <property type="entry name" value="TYPE I RESTRICTION ENZYME ECOKI R PROTEIN"/>
    <property type="match status" value="1"/>
</dbReference>
<feature type="short sequence motif" description="Histidine triad motif" evidence="1">
    <location>
        <begin position="106"/>
        <end position="110"/>
    </location>
</feature>
<protein>
    <submittedName>
        <fullName evidence="5">Superfamily II DNA or RNA helicase</fullName>
    </submittedName>
</protein>
<dbReference type="Pfam" id="PF01230">
    <property type="entry name" value="HIT"/>
    <property type="match status" value="1"/>
</dbReference>
<dbReference type="Gene3D" id="3.30.428.10">
    <property type="entry name" value="HIT-like"/>
    <property type="match status" value="1"/>
</dbReference>
<dbReference type="InterPro" id="IPR036265">
    <property type="entry name" value="HIT-like_sf"/>
</dbReference>
<dbReference type="PROSITE" id="PS51192">
    <property type="entry name" value="HELICASE_ATP_BIND_1"/>
    <property type="match status" value="1"/>
</dbReference>
<proteinExistence type="predicted"/>